<evidence type="ECO:0000313" key="6">
    <source>
        <dbReference type="Proteomes" id="UP000724874"/>
    </source>
</evidence>
<accession>A0A9P5P161</accession>
<name>A0A9P5P161_GYMJU</name>
<keyword evidence="6" id="KW-1185">Reference proteome</keyword>
<evidence type="ECO:0000256" key="3">
    <source>
        <dbReference type="RuleBase" id="RU361235"/>
    </source>
</evidence>
<dbReference type="AlphaFoldDB" id="A0A9P5P161"/>
<dbReference type="PANTHER" id="PTHR43142">
    <property type="entry name" value="CARBOXYLIC ESTER HYDROLASE"/>
    <property type="match status" value="1"/>
</dbReference>
<dbReference type="Proteomes" id="UP000724874">
    <property type="component" value="Unassembled WGS sequence"/>
</dbReference>
<comment type="similarity">
    <text evidence="1 3">Belongs to the type-B carboxylesterase/lipase family.</text>
</comment>
<dbReference type="GO" id="GO:0016787">
    <property type="term" value="F:hydrolase activity"/>
    <property type="evidence" value="ECO:0007669"/>
    <property type="project" value="UniProtKB-KW"/>
</dbReference>
<reference evidence="5" key="1">
    <citation type="submission" date="2020-11" db="EMBL/GenBank/DDBJ databases">
        <authorList>
            <consortium name="DOE Joint Genome Institute"/>
            <person name="Ahrendt S."/>
            <person name="Riley R."/>
            <person name="Andreopoulos W."/>
            <person name="LaButti K."/>
            <person name="Pangilinan J."/>
            <person name="Ruiz-duenas F.J."/>
            <person name="Barrasa J.M."/>
            <person name="Sanchez-Garcia M."/>
            <person name="Camarero S."/>
            <person name="Miyauchi S."/>
            <person name="Serrano A."/>
            <person name="Linde D."/>
            <person name="Babiker R."/>
            <person name="Drula E."/>
            <person name="Ayuso-Fernandez I."/>
            <person name="Pacheco R."/>
            <person name="Padilla G."/>
            <person name="Ferreira P."/>
            <person name="Barriuso J."/>
            <person name="Kellner H."/>
            <person name="Castanera R."/>
            <person name="Alfaro M."/>
            <person name="Ramirez L."/>
            <person name="Pisabarro A.G."/>
            <person name="Kuo A."/>
            <person name="Tritt A."/>
            <person name="Lipzen A."/>
            <person name="He G."/>
            <person name="Yan M."/>
            <person name="Ng V."/>
            <person name="Cullen D."/>
            <person name="Martin F."/>
            <person name="Rosso M.-N."/>
            <person name="Henrissat B."/>
            <person name="Hibbett D."/>
            <person name="Martinez A.T."/>
            <person name="Grigoriev I.V."/>
        </authorList>
    </citation>
    <scope>NUCLEOTIDE SEQUENCE</scope>
    <source>
        <strain evidence="5">AH 44721</strain>
    </source>
</reference>
<dbReference type="PANTHER" id="PTHR43142:SF3">
    <property type="entry name" value="PUTATIVE (AFU_ORTHOLOGUE AFUA_3G09070)-RELATED"/>
    <property type="match status" value="1"/>
</dbReference>
<evidence type="ECO:0000313" key="5">
    <source>
        <dbReference type="EMBL" id="KAF8910659.1"/>
    </source>
</evidence>
<keyword evidence="2 3" id="KW-0378">Hydrolase</keyword>
<dbReference type="PROSITE" id="PS00122">
    <property type="entry name" value="CARBOXYLESTERASE_B_1"/>
    <property type="match status" value="1"/>
</dbReference>
<feature type="domain" description="Carboxylesterase type B" evidence="4">
    <location>
        <begin position="10"/>
        <end position="374"/>
    </location>
</feature>
<evidence type="ECO:0000256" key="2">
    <source>
        <dbReference type="ARBA" id="ARBA00022801"/>
    </source>
</evidence>
<dbReference type="SUPFAM" id="SSF53474">
    <property type="entry name" value="alpha/beta-Hydrolases"/>
    <property type="match status" value="1"/>
</dbReference>
<dbReference type="Gene3D" id="3.40.50.1820">
    <property type="entry name" value="alpha/beta hydrolase"/>
    <property type="match status" value="1"/>
</dbReference>
<protein>
    <recommendedName>
        <fullName evidence="3">Carboxylic ester hydrolase</fullName>
        <ecNumber evidence="3">3.1.1.-</ecNumber>
    </recommendedName>
</protein>
<evidence type="ECO:0000259" key="4">
    <source>
        <dbReference type="Pfam" id="PF00135"/>
    </source>
</evidence>
<dbReference type="OrthoDB" id="408631at2759"/>
<dbReference type="EC" id="3.1.1.-" evidence="3"/>
<dbReference type="EMBL" id="JADNYJ010000006">
    <property type="protein sequence ID" value="KAF8910659.1"/>
    <property type="molecule type" value="Genomic_DNA"/>
</dbReference>
<proteinExistence type="inferred from homology"/>
<dbReference type="InterPro" id="IPR002018">
    <property type="entry name" value="CarbesteraseB"/>
</dbReference>
<gene>
    <name evidence="5" type="ORF">CPB84DRAFT_1821465</name>
</gene>
<dbReference type="InterPro" id="IPR029058">
    <property type="entry name" value="AB_hydrolase_fold"/>
</dbReference>
<dbReference type="Pfam" id="PF00135">
    <property type="entry name" value="COesterase"/>
    <property type="match status" value="1"/>
</dbReference>
<sequence>MPIEATSSNEHIADFGGDPSQVTIFGGSAGAGSVRAILATKLAFGLFHGAIAQSNLGGYGFASTYSKYFTIEESFTSFGEPLINSVGCGNRTDADVLACLRAVPAMALVSAPTVPSFIVVDRKFLTTDQLEVNGAGPAAHVPVIFGWMRDDGADFVGALPTVNSTLTTALLGAGFPFNITEAVVNSPHLFPLPSGSDPLLDLYNLTSRVGTDGEFKCIDQATLIAVAKHKVFPTIYAYQFDRSYDGFEPNGPAVCQPPIAPRFPNGNPSLPYFRCHGGEIFFMFGSLGQDSAPFRDPNDLIMSQVAVDMWSSFARTFNPTPSTAFLVARGYTNTTEVLRKAGKWKPLTPENPTPLRLLDIPLSLSPFLEEEQCSVLAIPFNFYG</sequence>
<evidence type="ECO:0000256" key="1">
    <source>
        <dbReference type="ARBA" id="ARBA00005964"/>
    </source>
</evidence>
<comment type="caution">
    <text evidence="5">The sequence shown here is derived from an EMBL/GenBank/DDBJ whole genome shotgun (WGS) entry which is preliminary data.</text>
</comment>
<organism evidence="5 6">
    <name type="scientific">Gymnopilus junonius</name>
    <name type="common">Spectacular rustgill mushroom</name>
    <name type="synonym">Gymnopilus spectabilis subsp. junonius</name>
    <dbReference type="NCBI Taxonomy" id="109634"/>
    <lineage>
        <taxon>Eukaryota</taxon>
        <taxon>Fungi</taxon>
        <taxon>Dikarya</taxon>
        <taxon>Basidiomycota</taxon>
        <taxon>Agaricomycotina</taxon>
        <taxon>Agaricomycetes</taxon>
        <taxon>Agaricomycetidae</taxon>
        <taxon>Agaricales</taxon>
        <taxon>Agaricineae</taxon>
        <taxon>Hymenogastraceae</taxon>
        <taxon>Gymnopilus</taxon>
    </lineage>
</organism>
<dbReference type="InterPro" id="IPR019826">
    <property type="entry name" value="Carboxylesterase_B_AS"/>
</dbReference>